<feature type="chain" id="PRO_5014935255" evidence="1">
    <location>
        <begin position="22"/>
        <end position="82"/>
    </location>
</feature>
<evidence type="ECO:0000313" key="2">
    <source>
        <dbReference type="EMBL" id="PJG56624.1"/>
    </source>
</evidence>
<evidence type="ECO:0000313" key="3">
    <source>
        <dbReference type="Proteomes" id="UP000231194"/>
    </source>
</evidence>
<keyword evidence="1" id="KW-0732">Signal</keyword>
<keyword evidence="3" id="KW-1185">Reference proteome</keyword>
<dbReference type="EMBL" id="PGVG01000002">
    <property type="protein sequence ID" value="PJG56624.1"/>
    <property type="molecule type" value="Genomic_DNA"/>
</dbReference>
<gene>
    <name evidence="2" type="ORF">CVM73_03485</name>
</gene>
<evidence type="ECO:0000256" key="1">
    <source>
        <dbReference type="SAM" id="SignalP"/>
    </source>
</evidence>
<reference evidence="2 3" key="1">
    <citation type="submission" date="2017-11" db="EMBL/GenBank/DDBJ databases">
        <title>Bradyrhizobium forestalis sp. nov., an efficient nitrogen-fixing bacterium isolated from nodules of forest legume species in the Amazon.</title>
        <authorList>
            <person name="Costa E.M."/>
            <person name="Guimaraes A."/>
            <person name="Carvalho T.S."/>
            <person name="Rodrigues T.L."/>
            <person name="Ribeiro P.R.A."/>
            <person name="Lebbe L."/>
            <person name="Willems A."/>
            <person name="Moreira F.M.S."/>
        </authorList>
    </citation>
    <scope>NUCLEOTIDE SEQUENCE [LARGE SCALE GENOMIC DNA]</scope>
    <source>
        <strain evidence="2 3">INPA54B</strain>
    </source>
</reference>
<dbReference type="AlphaFoldDB" id="A0A2M8RFN4"/>
<protein>
    <submittedName>
        <fullName evidence="2">Uncharacterized protein</fullName>
    </submittedName>
</protein>
<sequence>MIFRSIATTGLLIAGFAPALADEPIVLGLTPAEAVAIVRAMDRWPISERTPPGFFEVQIKIGRALDQNPNRREEVKELERSR</sequence>
<dbReference type="OrthoDB" id="9950825at2"/>
<name>A0A2M8RFN4_9BRAD</name>
<comment type="caution">
    <text evidence="2">The sequence shown here is derived from an EMBL/GenBank/DDBJ whole genome shotgun (WGS) entry which is preliminary data.</text>
</comment>
<proteinExistence type="predicted"/>
<dbReference type="Proteomes" id="UP000231194">
    <property type="component" value="Unassembled WGS sequence"/>
</dbReference>
<organism evidence="2 3">
    <name type="scientific">Bradyrhizobium forestalis</name>
    <dbReference type="NCBI Taxonomy" id="1419263"/>
    <lineage>
        <taxon>Bacteria</taxon>
        <taxon>Pseudomonadati</taxon>
        <taxon>Pseudomonadota</taxon>
        <taxon>Alphaproteobacteria</taxon>
        <taxon>Hyphomicrobiales</taxon>
        <taxon>Nitrobacteraceae</taxon>
        <taxon>Bradyrhizobium</taxon>
    </lineage>
</organism>
<feature type="signal peptide" evidence="1">
    <location>
        <begin position="1"/>
        <end position="21"/>
    </location>
</feature>
<accession>A0A2M8RFN4</accession>